<keyword evidence="5" id="KW-1185">Reference proteome</keyword>
<protein>
    <submittedName>
        <fullName evidence="4">Esterase EstB</fullName>
        <ecNumber evidence="4">3.1.1.-</ecNumber>
    </submittedName>
</protein>
<dbReference type="RefSeq" id="WP_145283511.1">
    <property type="nucleotide sequence ID" value="NZ_CP036291.1"/>
</dbReference>
<evidence type="ECO:0000313" key="4">
    <source>
        <dbReference type="EMBL" id="QDU88513.1"/>
    </source>
</evidence>
<dbReference type="Gene3D" id="3.40.710.10">
    <property type="entry name" value="DD-peptidase/beta-lactamase superfamily"/>
    <property type="match status" value="1"/>
</dbReference>
<dbReference type="EMBL" id="CP036291">
    <property type="protein sequence ID" value="QDU88513.1"/>
    <property type="molecule type" value="Genomic_DNA"/>
</dbReference>
<evidence type="ECO:0000256" key="1">
    <source>
        <dbReference type="ARBA" id="ARBA00022801"/>
    </source>
</evidence>
<dbReference type="GO" id="GO:0016787">
    <property type="term" value="F:hydrolase activity"/>
    <property type="evidence" value="ECO:0007669"/>
    <property type="project" value="UniProtKB-KW"/>
</dbReference>
<dbReference type="InterPro" id="IPR012338">
    <property type="entry name" value="Beta-lactam/transpept-like"/>
</dbReference>
<feature type="chain" id="PRO_5022178429" evidence="2">
    <location>
        <begin position="26"/>
        <end position="389"/>
    </location>
</feature>
<dbReference type="Proteomes" id="UP000317429">
    <property type="component" value="Chromosome"/>
</dbReference>
<name>A0A518DAN8_9BACT</name>
<dbReference type="SUPFAM" id="SSF56601">
    <property type="entry name" value="beta-lactamase/transpeptidase-like"/>
    <property type="match status" value="1"/>
</dbReference>
<organism evidence="4 5">
    <name type="scientific">Pirellulimonas nuda</name>
    <dbReference type="NCBI Taxonomy" id="2528009"/>
    <lineage>
        <taxon>Bacteria</taxon>
        <taxon>Pseudomonadati</taxon>
        <taxon>Planctomycetota</taxon>
        <taxon>Planctomycetia</taxon>
        <taxon>Pirellulales</taxon>
        <taxon>Lacipirellulaceae</taxon>
        <taxon>Pirellulimonas</taxon>
    </lineage>
</organism>
<dbReference type="InterPro" id="IPR001466">
    <property type="entry name" value="Beta-lactam-related"/>
</dbReference>
<evidence type="ECO:0000259" key="3">
    <source>
        <dbReference type="Pfam" id="PF00144"/>
    </source>
</evidence>
<dbReference type="InterPro" id="IPR050789">
    <property type="entry name" value="Diverse_Enzym_Activities"/>
</dbReference>
<sequence precursor="true">MLNHRKSMCLVVATLAAVWALPAPAASPPEQLGVSSRQLGYVDPLLEQAYNDGQFCGCVLLAGRRDGVFLERVVGDRQVEPVRKPMEIDSVFDLASLTKPVATATSVMLLVERGQVRLSDPVSQYLVELDRDATRDVTIDQLLTHAAGFVPDNSIRDYQDGPAEAWRRLLALDPQKPPGHVFQYSDVNFELLGKLVERVDGRPLERFVADELFEPLGMNDTMFLPTEPLQRRAVATEQRDGEWLVGEVHDPRAALLGGVAGHAGLFSTAADLARYAQMMLGEGSVENVRVLSPLTVREMIRPRVVAEARRGAGWDVRSPYSKNRGDLLSDAAFGHGGFTGTVLWIDPQLDLFVVFLSSRLHPDGDGVVNDLAGRLGTVVAAAIVEPAGE</sequence>
<keyword evidence="2" id="KW-0732">Signal</keyword>
<proteinExistence type="predicted"/>
<keyword evidence="1 4" id="KW-0378">Hydrolase</keyword>
<reference evidence="4 5" key="1">
    <citation type="submission" date="2019-02" db="EMBL/GenBank/DDBJ databases">
        <title>Deep-cultivation of Planctomycetes and their phenomic and genomic characterization uncovers novel biology.</title>
        <authorList>
            <person name="Wiegand S."/>
            <person name="Jogler M."/>
            <person name="Boedeker C."/>
            <person name="Pinto D."/>
            <person name="Vollmers J."/>
            <person name="Rivas-Marin E."/>
            <person name="Kohn T."/>
            <person name="Peeters S.H."/>
            <person name="Heuer A."/>
            <person name="Rast P."/>
            <person name="Oberbeckmann S."/>
            <person name="Bunk B."/>
            <person name="Jeske O."/>
            <person name="Meyerdierks A."/>
            <person name="Storesund J.E."/>
            <person name="Kallscheuer N."/>
            <person name="Luecker S."/>
            <person name="Lage O.M."/>
            <person name="Pohl T."/>
            <person name="Merkel B.J."/>
            <person name="Hornburger P."/>
            <person name="Mueller R.-W."/>
            <person name="Bruemmer F."/>
            <person name="Labrenz M."/>
            <person name="Spormann A.M."/>
            <person name="Op den Camp H."/>
            <person name="Overmann J."/>
            <person name="Amann R."/>
            <person name="Jetten M.S.M."/>
            <person name="Mascher T."/>
            <person name="Medema M.H."/>
            <person name="Devos D.P."/>
            <person name="Kaster A.-K."/>
            <person name="Ovreas L."/>
            <person name="Rohde M."/>
            <person name="Galperin M.Y."/>
            <person name="Jogler C."/>
        </authorList>
    </citation>
    <scope>NUCLEOTIDE SEQUENCE [LARGE SCALE GENOMIC DNA]</scope>
    <source>
        <strain evidence="4 5">Pla175</strain>
    </source>
</reference>
<feature type="signal peptide" evidence="2">
    <location>
        <begin position="1"/>
        <end position="25"/>
    </location>
</feature>
<dbReference type="AlphaFoldDB" id="A0A518DAN8"/>
<dbReference type="PANTHER" id="PTHR43283:SF11">
    <property type="entry name" value="BETA-LACTAMASE-RELATED DOMAIN-CONTAINING PROTEIN"/>
    <property type="match status" value="1"/>
</dbReference>
<evidence type="ECO:0000256" key="2">
    <source>
        <dbReference type="SAM" id="SignalP"/>
    </source>
</evidence>
<dbReference type="KEGG" id="pnd:Pla175_18910"/>
<evidence type="ECO:0000313" key="5">
    <source>
        <dbReference type="Proteomes" id="UP000317429"/>
    </source>
</evidence>
<feature type="domain" description="Beta-lactamase-related" evidence="3">
    <location>
        <begin position="46"/>
        <end position="372"/>
    </location>
</feature>
<dbReference type="Pfam" id="PF00144">
    <property type="entry name" value="Beta-lactamase"/>
    <property type="match status" value="1"/>
</dbReference>
<dbReference type="EC" id="3.1.1.-" evidence="4"/>
<dbReference type="OrthoDB" id="9801061at2"/>
<gene>
    <name evidence="4" type="primary">estB</name>
    <name evidence="4" type="ORF">Pla175_18910</name>
</gene>
<accession>A0A518DAN8</accession>
<dbReference type="PANTHER" id="PTHR43283">
    <property type="entry name" value="BETA-LACTAMASE-RELATED"/>
    <property type="match status" value="1"/>
</dbReference>